<accession>A0A0G2Y6Z6</accession>
<gene>
    <name evidence="1" type="primary">L750</name>
    <name evidence="2" type="ORF">MIMI_L750</name>
</gene>
<evidence type="ECO:0000313" key="6">
    <source>
        <dbReference type="Proteomes" id="UP000240552"/>
    </source>
</evidence>
<evidence type="ECO:0000313" key="2">
    <source>
        <dbReference type="EMBL" id="AEJ34994.1"/>
    </source>
</evidence>
<evidence type="ECO:0000313" key="8">
    <source>
        <dbReference type="Proteomes" id="UP000274448"/>
    </source>
</evidence>
<dbReference type="Proteomes" id="UP000241474">
    <property type="component" value="Segment"/>
</dbReference>
<dbReference type="Proteomes" id="UP000274448">
    <property type="component" value="Segment"/>
</dbReference>
<dbReference type="EMBL" id="HQ336222">
    <property type="protein sequence ID" value="ADO18379.1"/>
    <property type="molecule type" value="Genomic_DNA"/>
</dbReference>
<dbReference type="Proteomes" id="UP000240552">
    <property type="component" value="Segment"/>
</dbReference>
<evidence type="ECO:0000313" key="5">
    <source>
        <dbReference type="Proteomes" id="UP000201519"/>
    </source>
</evidence>
<dbReference type="EMBL" id="KM982403">
    <property type="protein sequence ID" value="AKI81426.1"/>
    <property type="molecule type" value="Genomic_DNA"/>
</dbReference>
<dbReference type="KEGG" id="vg:9925407"/>
<evidence type="ECO:0000313" key="1">
    <source>
        <dbReference type="EMBL" id="ADO18379.1"/>
    </source>
</evidence>
<evidence type="ECO:0000313" key="7">
    <source>
        <dbReference type="Proteomes" id="UP000241474"/>
    </source>
</evidence>
<evidence type="ECO:0000313" key="4">
    <source>
        <dbReference type="EMBL" id="AKI81426.1"/>
    </source>
</evidence>
<dbReference type="Proteomes" id="UP000201519">
    <property type="component" value="Segment"/>
</dbReference>
<keyword evidence="5" id="KW-1185">Reference proteome</keyword>
<proteinExistence type="predicted"/>
<dbReference type="EMBL" id="KM982401">
    <property type="protein sequence ID" value="AKI79537.1"/>
    <property type="molecule type" value="Genomic_DNA"/>
</dbReference>
<sequence length="338" mass="38886">MELLINNKIKITINLPSKIDWINIPTFLDNYSDDESKITVLKKIVSKNQLTGTIYPTIINVLEMFGSDENKFRVFKIIKNHVLLIADINLLIDLIGLFIDDCFKMKLILEFNHHIYNVKHPFLEFMVKTINSDKNKIHVLSILVPKVLVLDNEDIIRTVHYLSDSFILVDFFKLISPKSKLSFDNVVDIMYTIKSDQQNLKILDVLVSNGFKVCPDQLLEMCRALKSTKSMTKMIGKIPLAKNISDTDKFCEKLAQIIIHPTDYINATDILNINQKISLQYKPHSQGNIIVSGFLTSHVVQKVFCEHEKTTIVYSNSTTMKWTKHSTEYTFINDNDAV</sequence>
<reference evidence="2 6" key="1">
    <citation type="journal article" date="2011" name="Proc. Natl. Acad. Sci. U.S.A.">
        <title>Mimivirus shows dramatic genome reduction after intraamoebal culture.</title>
        <authorList>
            <person name="Boyer M."/>
            <person name="Azza S."/>
            <person name="Barrassi L."/>
            <person name="Klose T."/>
            <person name="Campocasso A."/>
            <person name="Pagnier I."/>
            <person name="Fournous G."/>
            <person name="Borg A."/>
            <person name="Robert C."/>
            <person name="Zhang X."/>
            <person name="Desnues C."/>
            <person name="Henrissat B."/>
            <person name="Rossmann M.G."/>
            <person name="La Scola B."/>
            <person name="Raoult D."/>
        </authorList>
    </citation>
    <scope>NUCLEOTIDE SEQUENCE [LARGE SCALE GENOMIC DNA]</scope>
    <source>
        <strain evidence="2">M4</strain>
    </source>
</reference>
<organismHost>
    <name type="scientific">Acanthamoeba polyphaga</name>
    <name type="common">Amoeba</name>
    <dbReference type="NCBI Taxonomy" id="5757"/>
</organismHost>
<reference evidence="7 8" key="3">
    <citation type="submission" date="2014-10" db="EMBL/GenBank/DDBJ databases">
        <title>Pan-genome analysis of Brazilian lineage A amoebal mimiviruses.</title>
        <authorList>
            <person name="Assis F.L."/>
            <person name="Abrahao J.S."/>
            <person name="Kroon E.G."/>
            <person name="Dornas F.P."/>
            <person name="Andrade K.R."/>
            <person name="Borato P.V.M."/>
            <person name="Pilotto M.R."/>
            <person name="Benamar S."/>
            <person name="LaScola B."/>
            <person name="Colson P."/>
        </authorList>
    </citation>
    <scope>NUCLEOTIDE SEQUENCE [LARGE SCALE GENOMIC DNA]</scope>
    <source>
        <strain evidence="4 8">Amazonia</strain>
        <strain evidence="3 7">Oyster</strain>
    </source>
</reference>
<protein>
    <submittedName>
        <fullName evidence="2">Uncharacterized protein L750</fullName>
    </submittedName>
</protein>
<reference evidence="1 5" key="2">
    <citation type="journal article" date="2011" name="Virol. J.">
        <title>Breaking the 1000-gene barrier for Mimivirus using ultra-deep genome and transcriptome sequencing.</title>
        <authorList>
            <person name="Legendre M."/>
            <person name="Santini S."/>
            <person name="Rico A."/>
            <person name="Abergel C."/>
            <person name="Claverie J.M."/>
        </authorList>
    </citation>
    <scope>NUCLEOTIDE SEQUENCE [LARGE SCALE GENOMIC DNA]</scope>
</reference>
<organism evidence="1 5">
    <name type="scientific">Acanthamoeba polyphaga mimivirus</name>
    <name type="common">APMV</name>
    <dbReference type="NCBI Taxonomy" id="212035"/>
    <lineage>
        <taxon>Viruses</taxon>
        <taxon>Varidnaviria</taxon>
        <taxon>Bamfordvirae</taxon>
        <taxon>Nucleocytoviricota</taxon>
        <taxon>Megaviricetes</taxon>
        <taxon>Imitervirales</taxon>
        <taxon>Mimiviridae</taxon>
        <taxon>Megamimivirinae</taxon>
        <taxon>Mimivirus</taxon>
        <taxon>Mimivirus bradfordmassiliense</taxon>
    </lineage>
</organism>
<accession>E3W032</accession>
<dbReference type="EMBL" id="JN036606">
    <property type="protein sequence ID" value="AEJ34994.1"/>
    <property type="molecule type" value="Genomic_DNA"/>
</dbReference>
<name>A0A0G2Y6Z6_MIMIV</name>
<evidence type="ECO:0000313" key="3">
    <source>
        <dbReference type="EMBL" id="AKI79537.1"/>
    </source>
</evidence>
<dbReference type="RefSeq" id="YP_003987279.1">
    <property type="nucleotide sequence ID" value="NC_014649.1"/>
</dbReference>
<dbReference type="GeneID" id="9925407"/>